<evidence type="ECO:0000256" key="3">
    <source>
        <dbReference type="ARBA" id="ARBA00022691"/>
    </source>
</evidence>
<dbReference type="InterPro" id="IPR029063">
    <property type="entry name" value="SAM-dependent_MTases_sf"/>
</dbReference>
<dbReference type="GO" id="GO:0032259">
    <property type="term" value="P:methylation"/>
    <property type="evidence" value="ECO:0007669"/>
    <property type="project" value="UniProtKB-KW"/>
</dbReference>
<keyword evidence="2" id="KW-0808">Transferase</keyword>
<feature type="domain" description="Methyltransferase type 11" evidence="4">
    <location>
        <begin position="51"/>
        <end position="144"/>
    </location>
</feature>
<dbReference type="PANTHER" id="PTHR43464:SF19">
    <property type="entry name" value="UBIQUINONE BIOSYNTHESIS O-METHYLTRANSFERASE, MITOCHONDRIAL"/>
    <property type="match status" value="1"/>
</dbReference>
<evidence type="ECO:0000256" key="1">
    <source>
        <dbReference type="ARBA" id="ARBA00022603"/>
    </source>
</evidence>
<dbReference type="Gene3D" id="3.40.50.150">
    <property type="entry name" value="Vaccinia Virus protein VP39"/>
    <property type="match status" value="1"/>
</dbReference>
<gene>
    <name evidence="5" type="ORF">D16iCDA_09395</name>
</gene>
<dbReference type="InterPro" id="IPR013216">
    <property type="entry name" value="Methyltransf_11"/>
</dbReference>
<dbReference type="SUPFAM" id="SSF53335">
    <property type="entry name" value="S-adenosyl-L-methionine-dependent methyltransferases"/>
    <property type="match status" value="1"/>
</dbReference>
<evidence type="ECO:0000313" key="5">
    <source>
        <dbReference type="EMBL" id="UUD66149.1"/>
    </source>
</evidence>
<sequence>MSVHGRSAVHTLERIYPLKMDDRLAADQATLDLHMQRYAFASRALQGPRVLDMACGCGYGSALLAEQHPDKQITGVDIDPEAIAYAQANYQFANLRYVCANAETYTDAEGFDSIVSLETIEHLPNPVRLIANYASLLAKGGRIIASVPTTPTLDGNPHHLHDFSPRSFFRLFSRHSLKPRKHFEQIQRWEFSGLFKKPREKAREHRSEGVGNAVLAYYRQHPLYLFKRLLAILRYGPSNRYLTCIFSAD</sequence>
<reference evidence="5" key="1">
    <citation type="submission" date="2021-05" db="EMBL/GenBank/DDBJ databases">
        <title>Complete genome sequence of Pseudomonas seleniipraecipitans strain D1-6.</title>
        <authorList>
            <person name="Lafi F."/>
            <person name="Eida A."/>
            <person name="Alam I."/>
            <person name="Hert H."/>
            <person name="Saad M."/>
        </authorList>
    </citation>
    <scope>NUCLEOTIDE SEQUENCE</scope>
    <source>
        <strain evidence="5">D1-6</strain>
    </source>
</reference>
<accession>A0ABY5JDJ7</accession>
<keyword evidence="1 5" id="KW-0489">Methyltransferase</keyword>
<organism evidence="5 6">
    <name type="scientific">Phytopseudomonas seleniipraecipitans</name>
    <dbReference type="NCBI Taxonomy" id="640205"/>
    <lineage>
        <taxon>Bacteria</taxon>
        <taxon>Pseudomonadati</taxon>
        <taxon>Pseudomonadota</taxon>
        <taxon>Gammaproteobacteria</taxon>
        <taxon>Pseudomonadales</taxon>
        <taxon>Pseudomonadaceae</taxon>
        <taxon>Phytopseudomonas</taxon>
    </lineage>
</organism>
<dbReference type="Proteomes" id="UP000887421">
    <property type="component" value="Chromosome"/>
</dbReference>
<dbReference type="GO" id="GO:0008168">
    <property type="term" value="F:methyltransferase activity"/>
    <property type="evidence" value="ECO:0007669"/>
    <property type="project" value="UniProtKB-KW"/>
</dbReference>
<proteinExistence type="predicted"/>
<keyword evidence="3" id="KW-0949">S-adenosyl-L-methionine</keyword>
<dbReference type="PANTHER" id="PTHR43464">
    <property type="entry name" value="METHYLTRANSFERASE"/>
    <property type="match status" value="1"/>
</dbReference>
<keyword evidence="6" id="KW-1185">Reference proteome</keyword>
<evidence type="ECO:0000259" key="4">
    <source>
        <dbReference type="Pfam" id="PF08241"/>
    </source>
</evidence>
<evidence type="ECO:0000256" key="2">
    <source>
        <dbReference type="ARBA" id="ARBA00022679"/>
    </source>
</evidence>
<dbReference type="EMBL" id="CP076114">
    <property type="protein sequence ID" value="UUD66149.1"/>
    <property type="molecule type" value="Genomic_DNA"/>
</dbReference>
<protein>
    <submittedName>
        <fullName evidence="5">Class I SAM-dependent methyltransferase</fullName>
    </submittedName>
</protein>
<dbReference type="CDD" id="cd02440">
    <property type="entry name" value="AdoMet_MTases"/>
    <property type="match status" value="1"/>
</dbReference>
<evidence type="ECO:0000313" key="6">
    <source>
        <dbReference type="Proteomes" id="UP000887421"/>
    </source>
</evidence>
<dbReference type="Pfam" id="PF08241">
    <property type="entry name" value="Methyltransf_11"/>
    <property type="match status" value="1"/>
</dbReference>
<name>A0ABY5JDJ7_9GAMM</name>